<reference evidence="3 4" key="1">
    <citation type="submission" date="2021-06" db="EMBL/GenBank/DDBJ databases">
        <title>Complete genome of Haloferula helveola possessing various polysaccharide degrading enzymes.</title>
        <authorList>
            <person name="Takami H."/>
            <person name="Huang C."/>
            <person name="Hamasaki K."/>
        </authorList>
    </citation>
    <scope>NUCLEOTIDE SEQUENCE [LARGE SCALE GENOMIC DNA]</scope>
    <source>
        <strain evidence="3 4">CN-1</strain>
    </source>
</reference>
<dbReference type="InterPro" id="IPR011050">
    <property type="entry name" value="Pectin_lyase_fold/virulence"/>
</dbReference>
<feature type="region of interest" description="Disordered" evidence="1">
    <location>
        <begin position="182"/>
        <end position="205"/>
    </location>
</feature>
<feature type="compositionally biased region" description="Polar residues" evidence="1">
    <location>
        <begin position="193"/>
        <end position="205"/>
    </location>
</feature>
<dbReference type="SUPFAM" id="SSF51126">
    <property type="entry name" value="Pectin lyase-like"/>
    <property type="match status" value="1"/>
</dbReference>
<protein>
    <submittedName>
        <fullName evidence="3">Bacteriocin</fullName>
    </submittedName>
</protein>
<evidence type="ECO:0000313" key="3">
    <source>
        <dbReference type="EMBL" id="BCX49252.1"/>
    </source>
</evidence>
<dbReference type="RefSeq" id="WP_338685760.1">
    <property type="nucleotide sequence ID" value="NZ_AP024702.1"/>
</dbReference>
<dbReference type="Proteomes" id="UP001374893">
    <property type="component" value="Chromosome"/>
</dbReference>
<keyword evidence="4" id="KW-1185">Reference proteome</keyword>
<dbReference type="InterPro" id="IPR059226">
    <property type="entry name" value="Choice_anch_Q_dom"/>
</dbReference>
<dbReference type="NCBIfam" id="NF041518">
    <property type="entry name" value="choice_anch_Q"/>
    <property type="match status" value="1"/>
</dbReference>
<dbReference type="Pfam" id="PF18886">
    <property type="entry name" value="DUF5649"/>
    <property type="match status" value="7"/>
</dbReference>
<evidence type="ECO:0000256" key="1">
    <source>
        <dbReference type="SAM" id="MobiDB-lite"/>
    </source>
</evidence>
<evidence type="ECO:0000256" key="2">
    <source>
        <dbReference type="SAM" id="SignalP"/>
    </source>
</evidence>
<gene>
    <name evidence="3" type="ORF">HAHE_31600</name>
</gene>
<keyword evidence="2" id="KW-0732">Signal</keyword>
<dbReference type="InterPro" id="IPR043709">
    <property type="entry name" value="DUF5649"/>
</dbReference>
<evidence type="ECO:0000313" key="4">
    <source>
        <dbReference type="Proteomes" id="UP001374893"/>
    </source>
</evidence>
<proteinExistence type="predicted"/>
<sequence>MIPGARHFALISSFCLSLNGAGLADVVTTLPASPTQTFTTQGLLSNIGDASSNSFNDFAWAAEGIVAGDTLDATFAMTVTLADHTTADRQTLWETGGGTIGLSLNYEAGNVLVMRMSGNDGGGNGSGYIEVVSPPVTAGTYDLIWTVDIDGANPPIIALYIDGVLAGSGTHLGSWTTQDWSGSGGAGIGEQDGSMSGDGSNTNISSEPFTNGSFDLVRGLEFYADTLFVIPETGVTLVGNTLTLSDINGAASTDQLEISYAGGVYTITDTGGLILNASTIAGSAGSGSSSVTIPEGTIDSIQINTAGGDDTVTILSVQATLGGGFTIDCGNDTDAISIDGAVSTGAAGALVLSAESIIQSASLTVGGTTTLDATGGLIALNDVTNDFVGPVSATGTTLTLNDANTITLDQVSSAGTLSVWAGTLITDITGTPGSLISVALTTVMETPGNIAVNKPSTHDYVGGVTLRAARVQNFEVGFGGLIVDEITTTQTNINNTLEIKAGGVDFAGDVMLPTGGNLTVRVGNSTTQSGGSIVANVLNIRRINGAGNVTLNNTGNDVNEFRVTEQTNSAFTDVSFIDIDDVQLGEIWAYGDLYIEAGGDVTNSNTLTIEGTTTIESPGSVSLTHAGNELDGAIHVNGTDVSVNNLSKTILGDIVASSSLTVTCVDTINQEPGTLINTPDASFTALDGANQYDVTLTQAGNLFGPAGLDAAGGNIEIVAAGDLVLGDIDATGSLTVTATGSISDNGNGAGAGDDINVAGAAHYMASGSIVLNDSQNGFGGPVSASGSPVTINNAGPLTLGDVDAGSSLTVTAGGPITQSAGSSIIAGTGTLHAEATGTFYDIVLDQTGNTFGSDTVHATGANIVITEADDVILGDIDATLGLTVTSVAGSISDNGDGVVSGEDINVLGPSSFTAATAVTLDDIFNDFTGPVSAAGTSVTLRDANSIDLEQITPSGNLSVQASGGDITDSVTSLIDVGGTASFTASDTIFLDRPDHHTVDGEISLSAFRIQRFHGREGLTFSSITATDTSNFGHQIRSFSGVLTLNGNVSVAGDGDLILRIQGDAVQTAGTITADRLRFVTVGTNKTVTFLGNNDINALEHTEGGGNIPLASLNFNDVDDLAVGLFDRTRHADITAAGDIIVVGSMNIEANLGDFTFNSGATITVAAMVNTHGGTLVLEADDDIVVNADITGGGGNLTLNSDADSDNSGGVLIPTGILVDSGGGNIVIGGGNDPSNTSAYGTAATSNRGILIQGATVSSGAGSILLRGNGINDAIGIDGGTVTSTSGDITIFANGAGSVAGVSGALSIGGNGSVSTTSGAITITANGAGNADGVILSSATGGSILSGGAGTIQIQGVSASQNGLRSGNPLNVIGGPLASGDITIATDSYEFTAGSVQSTGNLAIRPFTNGTSVGVGGATGILELSDSELALLADGFASVTIGGATAGTVNLDTVTFTDPVIISGEFIRDNAGTDIDAGTDTVSLDGTVAPGQSPGILMVSGDLELASGSTYEAELGSGAPGSEYDQIAVVGSVSIGTGVTLTAVPFGLFEPAPGSIFTIIDNDGADPVSGTFDGLPESALVTVGTFTLQISYTGGDGNDVTLSIPISSEVTTTADSGTGSLRDALAVTGSGGTITFAAGLTGDTISLTSGPLVIDKSITIDASALLLPVTLDAGGASRVLTIDDGSSGTIQTVILNHLKITGGSATGIADAGNGGGIFNDEGLSLISTTVEGNSSTSSGGGLYSTSSQLFIVNSAFRGNSSGGGGGIYNESAPALLVNCCLSGNQAVQGGGMFNAFASPLIVNATITGNNATSEGGGIFDFDSSPNLSNTLIWNNAEGTSNSSAGASVSQNGTSTAGYSYCLVENIDLSSTGTGNFDGGDASNDPLFVLELDPFTAPGTGGDFRLQTGSPALEAGLNTANEEPLDILGNPRIQDTTIDLGAYEGNVDATFALLFPTLDPNDDDNGNGVSNYGDYAAGGNPTGPDDPSLRPKLVGDQLTFSFRNNAVDVAVEFQKSTTLLAGSWMPMVEGVDYAIDPTETIEGVRTLLTLEIATPGDRLFFREEFTDPGE</sequence>
<accession>A0ABM7RG24</accession>
<feature type="signal peptide" evidence="2">
    <location>
        <begin position="1"/>
        <end position="24"/>
    </location>
</feature>
<organism evidence="3 4">
    <name type="scientific">Haloferula helveola</name>
    <dbReference type="NCBI Taxonomy" id="490095"/>
    <lineage>
        <taxon>Bacteria</taxon>
        <taxon>Pseudomonadati</taxon>
        <taxon>Verrucomicrobiota</taxon>
        <taxon>Verrucomicrobiia</taxon>
        <taxon>Verrucomicrobiales</taxon>
        <taxon>Verrucomicrobiaceae</taxon>
        <taxon>Haloferula</taxon>
    </lineage>
</organism>
<name>A0ABM7RG24_9BACT</name>
<dbReference type="EMBL" id="AP024702">
    <property type="protein sequence ID" value="BCX49252.1"/>
    <property type="molecule type" value="Genomic_DNA"/>
</dbReference>
<feature type="chain" id="PRO_5045668953" evidence="2">
    <location>
        <begin position="25"/>
        <end position="2068"/>
    </location>
</feature>